<dbReference type="GO" id="GO:0016887">
    <property type="term" value="F:ATP hydrolysis activity"/>
    <property type="evidence" value="ECO:0007669"/>
    <property type="project" value="InterPro"/>
</dbReference>
<evidence type="ECO:0000313" key="7">
    <source>
        <dbReference type="EMBL" id="KRR18504.1"/>
    </source>
</evidence>
<dbReference type="Gene3D" id="2.70.50.60">
    <property type="entry name" value="abc- transporter (atp binding component) like domain"/>
    <property type="match status" value="1"/>
</dbReference>
<comment type="similarity">
    <text evidence="1">Belongs to the ABC transporter superfamily.</text>
</comment>
<dbReference type="PROSITE" id="PS50893">
    <property type="entry name" value="ABC_TRANSPORTER_2"/>
    <property type="match status" value="1"/>
</dbReference>
<dbReference type="Gene3D" id="3.40.50.300">
    <property type="entry name" value="P-loop containing nucleotide triphosphate hydrolases"/>
    <property type="match status" value="1"/>
</dbReference>
<keyword evidence="8" id="KW-1185">Reference proteome</keyword>
<keyword evidence="3" id="KW-0547">Nucleotide-binding</keyword>
<reference evidence="7 8" key="1">
    <citation type="submission" date="2014-03" db="EMBL/GenBank/DDBJ databases">
        <title>Bradyrhizobium valentinum sp. nov., isolated from effective nodules of Lupinus mariae-josephae, a lupine endemic of basic-lime soils in Eastern Spain.</title>
        <authorList>
            <person name="Duran D."/>
            <person name="Rey L."/>
            <person name="Navarro A."/>
            <person name="Busquets A."/>
            <person name="Imperial J."/>
            <person name="Ruiz-Argueso T."/>
        </authorList>
    </citation>
    <scope>NUCLEOTIDE SEQUENCE [LARGE SCALE GENOMIC DNA]</scope>
    <source>
        <strain evidence="7 8">Ro19</strain>
    </source>
</reference>
<name>A0A0R3MDW3_9BRAD</name>
<dbReference type="OrthoDB" id="9778870at2"/>
<evidence type="ECO:0000256" key="3">
    <source>
        <dbReference type="ARBA" id="ARBA00022741"/>
    </source>
</evidence>
<dbReference type="GO" id="GO:0005524">
    <property type="term" value="F:ATP binding"/>
    <property type="evidence" value="ECO:0007669"/>
    <property type="project" value="UniProtKB-KW"/>
</dbReference>
<protein>
    <recommendedName>
        <fullName evidence="6">ABC transporter domain-containing protein</fullName>
    </recommendedName>
</protein>
<dbReference type="InterPro" id="IPR027417">
    <property type="entry name" value="P-loop_NTPase"/>
</dbReference>
<comment type="caution">
    <text evidence="7">The sequence shown here is derived from an EMBL/GenBank/DDBJ whole genome shotgun (WGS) entry which is preliminary data.</text>
</comment>
<gene>
    <name evidence="7" type="ORF">CQ13_34860</name>
</gene>
<evidence type="ECO:0000259" key="6">
    <source>
        <dbReference type="PROSITE" id="PS50893"/>
    </source>
</evidence>
<sequence length="428" mass="48059">MSSDVVIRVEGLGKRYVASHRTEGSGLRTRFAAHLKEYLPMLRQREEDYFWALRDVSFEVKRGEILGILGSNGSGKSTLLKILSGITPPTEGRAWLRGRIGSLLEVGTGFHPEMTGRENIFFAGAMLGLSQREVRAKFDEIVDFSGIEEFIDMPVKRYSSGMYVRLAYSVASMLRSDILILDEVMAVGDSAFREKSQKNIAKAARDGRTILFVSHNIPAVKQICETGFILRRGKISYRGDAAGATATYLREIQQISDFAEPQGPDRDLSKAPRFDRTDRVILRRISMFDRNGRPSNEFTSGDRLTIKIELDNHDVQEPYFTIFFISETGERAMTLYSTHQHYKAPRGSTIVECAIERANLVAGTYRLIVDFGSFSMGQFQSMDCVADAITVTITSPVDWGPPRFVANQGYILQPATWTTRQILAMENN</sequence>
<feature type="domain" description="ABC transporter" evidence="6">
    <location>
        <begin position="33"/>
        <end position="257"/>
    </location>
</feature>
<proteinExistence type="inferred from homology"/>
<dbReference type="InterPro" id="IPR015860">
    <property type="entry name" value="ABC_transpr_TagH-like"/>
</dbReference>
<dbReference type="RefSeq" id="WP_057847133.1">
    <property type="nucleotide sequence ID" value="NZ_LLYA01000194.1"/>
</dbReference>
<dbReference type="Pfam" id="PF00005">
    <property type="entry name" value="ABC_tran"/>
    <property type="match status" value="1"/>
</dbReference>
<keyword evidence="4" id="KW-0067">ATP-binding</keyword>
<dbReference type="PANTHER" id="PTHR46743:SF2">
    <property type="entry name" value="TEICHOIC ACIDS EXPORT ATP-BINDING PROTEIN TAGH"/>
    <property type="match status" value="1"/>
</dbReference>
<accession>A0A0R3MDW3</accession>
<organism evidence="7 8">
    <name type="scientific">Bradyrhizobium retamae</name>
    <dbReference type="NCBI Taxonomy" id="1300035"/>
    <lineage>
        <taxon>Bacteria</taxon>
        <taxon>Pseudomonadati</taxon>
        <taxon>Pseudomonadota</taxon>
        <taxon>Alphaproteobacteria</taxon>
        <taxon>Hyphomicrobiales</taxon>
        <taxon>Nitrobacteraceae</taxon>
        <taxon>Bradyrhizobium</taxon>
    </lineage>
</organism>
<dbReference type="InterPro" id="IPR003439">
    <property type="entry name" value="ABC_transporter-like_ATP-bd"/>
</dbReference>
<dbReference type="PANTHER" id="PTHR46743">
    <property type="entry name" value="TEICHOIC ACIDS EXPORT ATP-BINDING PROTEIN TAGH"/>
    <property type="match status" value="1"/>
</dbReference>
<evidence type="ECO:0000256" key="4">
    <source>
        <dbReference type="ARBA" id="ARBA00022840"/>
    </source>
</evidence>
<evidence type="ECO:0000256" key="1">
    <source>
        <dbReference type="ARBA" id="ARBA00005417"/>
    </source>
</evidence>
<evidence type="ECO:0000256" key="5">
    <source>
        <dbReference type="ARBA" id="ARBA00024722"/>
    </source>
</evidence>
<dbReference type="InterPro" id="IPR003593">
    <property type="entry name" value="AAA+_ATPase"/>
</dbReference>
<dbReference type="EMBL" id="LLYA01000194">
    <property type="protein sequence ID" value="KRR18504.1"/>
    <property type="molecule type" value="Genomic_DNA"/>
</dbReference>
<evidence type="ECO:0000256" key="2">
    <source>
        <dbReference type="ARBA" id="ARBA00022448"/>
    </source>
</evidence>
<dbReference type="CDD" id="cd03220">
    <property type="entry name" value="ABC_KpsT_Wzt"/>
    <property type="match status" value="1"/>
</dbReference>
<dbReference type="GO" id="GO:0016020">
    <property type="term" value="C:membrane"/>
    <property type="evidence" value="ECO:0007669"/>
    <property type="project" value="InterPro"/>
</dbReference>
<dbReference type="CDD" id="cd10147">
    <property type="entry name" value="Wzt_C-like"/>
    <property type="match status" value="1"/>
</dbReference>
<dbReference type="SUPFAM" id="SSF52540">
    <property type="entry name" value="P-loop containing nucleoside triphosphate hydrolases"/>
    <property type="match status" value="1"/>
</dbReference>
<dbReference type="Proteomes" id="UP000052023">
    <property type="component" value="Unassembled WGS sequence"/>
</dbReference>
<comment type="function">
    <text evidence="5">Involved in beta-(1--&gt;2)glucan export. Transmembrane domains (TMD) form a pore in the inner membrane and the ATP-binding domain (NBD) is responsible for energy generation.</text>
</comment>
<dbReference type="InterPro" id="IPR050683">
    <property type="entry name" value="Bact_Polysacc_Export_ATP-bd"/>
</dbReference>
<dbReference type="InterPro" id="IPR029439">
    <property type="entry name" value="Wzt_C"/>
</dbReference>
<keyword evidence="2" id="KW-0813">Transport</keyword>
<dbReference type="Pfam" id="PF14524">
    <property type="entry name" value="Wzt_C"/>
    <property type="match status" value="1"/>
</dbReference>
<evidence type="ECO:0000313" key="8">
    <source>
        <dbReference type="Proteomes" id="UP000052023"/>
    </source>
</evidence>
<dbReference type="GO" id="GO:0140359">
    <property type="term" value="F:ABC-type transporter activity"/>
    <property type="evidence" value="ECO:0007669"/>
    <property type="project" value="InterPro"/>
</dbReference>
<dbReference type="SMART" id="SM00382">
    <property type="entry name" value="AAA"/>
    <property type="match status" value="1"/>
</dbReference>
<dbReference type="AlphaFoldDB" id="A0A0R3MDW3"/>